<feature type="region of interest" description="Disordered" evidence="1">
    <location>
        <begin position="412"/>
        <end position="608"/>
    </location>
</feature>
<gene>
    <name evidence="2" type="ORF">BOTBODRAFT_30713</name>
</gene>
<feature type="compositionally biased region" description="Basic and acidic residues" evidence="1">
    <location>
        <begin position="1028"/>
        <end position="1037"/>
    </location>
</feature>
<dbReference type="InterPro" id="IPR032675">
    <property type="entry name" value="LRR_dom_sf"/>
</dbReference>
<feature type="compositionally biased region" description="Polar residues" evidence="1">
    <location>
        <begin position="545"/>
        <end position="556"/>
    </location>
</feature>
<evidence type="ECO:0000313" key="2">
    <source>
        <dbReference type="EMBL" id="KDQ16817.1"/>
    </source>
</evidence>
<feature type="compositionally biased region" description="Polar residues" evidence="1">
    <location>
        <begin position="53"/>
        <end position="74"/>
    </location>
</feature>
<protein>
    <recommendedName>
        <fullName evidence="4">RNI-like protein</fullName>
    </recommendedName>
</protein>
<dbReference type="Pfam" id="PF13516">
    <property type="entry name" value="LRR_6"/>
    <property type="match status" value="3"/>
</dbReference>
<feature type="compositionally biased region" description="Low complexity" evidence="1">
    <location>
        <begin position="412"/>
        <end position="430"/>
    </location>
</feature>
<evidence type="ECO:0000313" key="3">
    <source>
        <dbReference type="Proteomes" id="UP000027195"/>
    </source>
</evidence>
<sequence length="1138" mass="120345">MASSSTAVAVQASSSSTPAPYVPPRPKVPAHPPKGILKQPPPPPTTFLGSARNIFSGSLSKFLPPSSSGSTVPSLKNLVTPATPAANVPSNGSDASKEQQKRPLKRAHFFVHHMSTTYPISSQAPPCSEELLASKKDIETKEREKREREILDGAGAWNLARIEEFYRDCCKMRDEYMLSGVTSAIRTSNVLPPRTLDLSGVKLTVHSAAALADLLSVEWGLRKLILSDCDLDDLSIKSILHALLIPASLPHFSLSCNKRLKSPAFKLIGFYLEQARVLQFLDLSEIPLDKRSVECLLSALAPAPANLALPDTSSSALGASFTSPPLSPLLESPASGQTGQNQKGAQLVTLRLDDCSLRSGNLEALAHAVRPSALQHLSIRSNKIGPMGAVAIALMIKDYPDSIPAISLPITTGSSSSLSPTPSSSAPSTPRQFATELLPAGPPPGRPASINSIASASSNNSSLLSSKGPPPPPPPRHPSTLPPSTTYTPYIPRSKRGLVPAVPSRAISARAPSPSSGRNVSSDQVSGGNGNSGNGRGSGTDSTNANVPLFTSSRTGGITMRHAWPPNSSSSNSSNTHSGSNFGSNFNSGAGANQPSRRNSSLGGSNLNLGMLKGMSGSGAGVGPSEGHLKLEGHSAALLDKVRSLDSLPRLGALQTLDLRGNDIRGGVSYIAQVLKRNRTLRILNLSENRIDVMGLASVAEALKYNSTLETLDLSRNPCCGPGLEGITSLRTAFTINSQLKRLFLSSTSLTSSAAIALAEFLPEAHTLLYLDLTHNTIDLAGVMALSVGLKMNETLRCLDVNVPPNDVEMARLSQEILWSCVRNTERAAGNEGAGLGMSGSALGLSEGRSSLSEGLFGILGALPRGGVWGLIEQSELAKGVKKVVEQGRVGEERKEMKTSGGRQKMDIWKKTPAEVVRTSKELLAEVREGKPTSTQVARGIWTERAQALVGVLVEMVQVEKEPSRLEELLALTDQLNALVLDLRHDGDSGDETSPGGTPRADKGKGKAIDLPSEPTFSIVDSDDEEHDGGGRPHESAAGDENGESGASSPIMKNKVWVEEEGEVFRRGNVLLGPEEMDEGGETTVMSGEELKHELLQAQVERPRHRALDDSLIDGNPPDAEAYTPRSPVQRRASADTV</sequence>
<feature type="compositionally biased region" description="Low complexity" evidence="1">
    <location>
        <begin position="500"/>
        <end position="526"/>
    </location>
</feature>
<feature type="compositionally biased region" description="Pro residues" evidence="1">
    <location>
        <begin position="20"/>
        <end position="32"/>
    </location>
</feature>
<feature type="region of interest" description="Disordered" evidence="1">
    <location>
        <begin position="1109"/>
        <end position="1138"/>
    </location>
</feature>
<feature type="region of interest" description="Disordered" evidence="1">
    <location>
        <begin position="1"/>
        <end position="101"/>
    </location>
</feature>
<feature type="compositionally biased region" description="Low complexity" evidence="1">
    <location>
        <begin position="447"/>
        <end position="467"/>
    </location>
</feature>
<reference evidence="3" key="1">
    <citation type="journal article" date="2014" name="Proc. Natl. Acad. Sci. U.S.A.">
        <title>Extensive sampling of basidiomycete genomes demonstrates inadequacy of the white-rot/brown-rot paradigm for wood decay fungi.</title>
        <authorList>
            <person name="Riley R."/>
            <person name="Salamov A.A."/>
            <person name="Brown D.W."/>
            <person name="Nagy L.G."/>
            <person name="Floudas D."/>
            <person name="Held B.W."/>
            <person name="Levasseur A."/>
            <person name="Lombard V."/>
            <person name="Morin E."/>
            <person name="Otillar R."/>
            <person name="Lindquist E.A."/>
            <person name="Sun H."/>
            <person name="LaButti K.M."/>
            <person name="Schmutz J."/>
            <person name="Jabbour D."/>
            <person name="Luo H."/>
            <person name="Baker S.E."/>
            <person name="Pisabarro A.G."/>
            <person name="Walton J.D."/>
            <person name="Blanchette R.A."/>
            <person name="Henrissat B."/>
            <person name="Martin F."/>
            <person name="Cullen D."/>
            <person name="Hibbett D.S."/>
            <person name="Grigoriev I.V."/>
        </authorList>
    </citation>
    <scope>NUCLEOTIDE SEQUENCE [LARGE SCALE GENOMIC DNA]</scope>
    <source>
        <strain evidence="3">FD-172 SS1</strain>
    </source>
</reference>
<evidence type="ECO:0008006" key="4">
    <source>
        <dbReference type="Google" id="ProtNLM"/>
    </source>
</evidence>
<dbReference type="InterPro" id="IPR001611">
    <property type="entry name" value="Leu-rich_rpt"/>
</dbReference>
<dbReference type="PANTHER" id="PTHR24114:SF2">
    <property type="entry name" value="F-BOX DOMAIN-CONTAINING PROTEIN-RELATED"/>
    <property type="match status" value="1"/>
</dbReference>
<dbReference type="PANTHER" id="PTHR24114">
    <property type="entry name" value="LEUCINE RICH REPEAT FAMILY PROTEIN"/>
    <property type="match status" value="1"/>
</dbReference>
<dbReference type="AlphaFoldDB" id="A0A067MY96"/>
<feature type="region of interest" description="Disordered" evidence="1">
    <location>
        <begin position="984"/>
        <end position="1055"/>
    </location>
</feature>
<organism evidence="2 3">
    <name type="scientific">Botryobasidium botryosum (strain FD-172 SS1)</name>
    <dbReference type="NCBI Taxonomy" id="930990"/>
    <lineage>
        <taxon>Eukaryota</taxon>
        <taxon>Fungi</taxon>
        <taxon>Dikarya</taxon>
        <taxon>Basidiomycota</taxon>
        <taxon>Agaricomycotina</taxon>
        <taxon>Agaricomycetes</taxon>
        <taxon>Cantharellales</taxon>
        <taxon>Botryobasidiaceae</taxon>
        <taxon>Botryobasidium</taxon>
    </lineage>
</organism>
<feature type="compositionally biased region" description="Gly residues" evidence="1">
    <location>
        <begin position="527"/>
        <end position="538"/>
    </location>
</feature>
<feature type="region of interest" description="Disordered" evidence="1">
    <location>
        <begin position="1073"/>
        <end position="1094"/>
    </location>
</feature>
<dbReference type="Gene3D" id="3.80.10.10">
    <property type="entry name" value="Ribonuclease Inhibitor"/>
    <property type="match status" value="4"/>
</dbReference>
<dbReference type="SUPFAM" id="SSF52047">
    <property type="entry name" value="RNI-like"/>
    <property type="match status" value="2"/>
</dbReference>
<keyword evidence="3" id="KW-1185">Reference proteome</keyword>
<proteinExistence type="predicted"/>
<dbReference type="Proteomes" id="UP000027195">
    <property type="component" value="Unassembled WGS sequence"/>
</dbReference>
<dbReference type="STRING" id="930990.A0A067MY96"/>
<dbReference type="OrthoDB" id="120976at2759"/>
<dbReference type="SMART" id="SM00368">
    <property type="entry name" value="LRR_RI"/>
    <property type="match status" value="8"/>
</dbReference>
<dbReference type="InterPro" id="IPR052394">
    <property type="entry name" value="LRR-containing"/>
</dbReference>
<dbReference type="InParanoid" id="A0A067MY96"/>
<feature type="compositionally biased region" description="Low complexity" evidence="1">
    <location>
        <begin position="1"/>
        <end position="19"/>
    </location>
</feature>
<evidence type="ECO:0000256" key="1">
    <source>
        <dbReference type="SAM" id="MobiDB-lite"/>
    </source>
</evidence>
<dbReference type="EMBL" id="KL198026">
    <property type="protein sequence ID" value="KDQ16817.1"/>
    <property type="molecule type" value="Genomic_DNA"/>
</dbReference>
<feature type="compositionally biased region" description="Low complexity" evidence="1">
    <location>
        <begin position="567"/>
        <end position="608"/>
    </location>
</feature>
<feature type="compositionally biased region" description="Pro residues" evidence="1">
    <location>
        <begin position="468"/>
        <end position="481"/>
    </location>
</feature>
<name>A0A067MY96_BOTB1</name>
<accession>A0A067MY96</accession>
<dbReference type="HOGENOM" id="CLU_003808_1_0_1"/>